<proteinExistence type="predicted"/>
<protein>
    <submittedName>
        <fullName evidence="1">Phosphotransferase family protein</fullName>
    </submittedName>
</protein>
<dbReference type="PANTHER" id="PTHR22603:SF66">
    <property type="entry name" value="ETHANOLAMINE KINASE"/>
    <property type="match status" value="1"/>
</dbReference>
<dbReference type="PANTHER" id="PTHR22603">
    <property type="entry name" value="CHOLINE/ETHANOALAMINE KINASE"/>
    <property type="match status" value="1"/>
</dbReference>
<sequence length="314" mass="34994">MSSDAVTTDAPTVPTLTDVLLDEIAVFRGRPRSVEELSGGLTNRNYKVTTDEGSYVVRVSSEETGALAINRDHEYRNSVIAAAAGVGAPVIAHLPDRHVMVVGFIDGHTFADHDFAVPGTIERVAASCRALHAAPPFVNDFNMFEIQRRYLGVVQENGYRLPDGYLDLEPHVATLRRALAVRDEGTVPCNNDLLAANFIDDGSKIWLIDYEYSGNNDPCFELGNIWSECHLDLDQLEALVTAYYGRLLRNKLARAQLQGLMSKYGWTLWASIQQATSPIDFDFWSWGMEKYESAVAIFRSARFDELLDEVQRAD</sequence>
<comment type="caution">
    <text evidence="1">The sequence shown here is derived from an EMBL/GenBank/DDBJ whole genome shotgun (WGS) entry which is preliminary data.</text>
</comment>
<keyword evidence="2" id="KW-1185">Reference proteome</keyword>
<dbReference type="RefSeq" id="WP_167923489.1">
    <property type="nucleotide sequence ID" value="NZ_JAATVY010000001.1"/>
</dbReference>
<dbReference type="InterPro" id="IPR011009">
    <property type="entry name" value="Kinase-like_dom_sf"/>
</dbReference>
<dbReference type="CDD" id="cd05151">
    <property type="entry name" value="ChoK-like"/>
    <property type="match status" value="1"/>
</dbReference>
<name>A0ABX0XTT5_9ACTN</name>
<evidence type="ECO:0000313" key="2">
    <source>
        <dbReference type="Proteomes" id="UP000722989"/>
    </source>
</evidence>
<dbReference type="EMBL" id="JAATVY010000001">
    <property type="protein sequence ID" value="NJC68644.1"/>
    <property type="molecule type" value="Genomic_DNA"/>
</dbReference>
<dbReference type="Gene3D" id="3.90.1200.10">
    <property type="match status" value="1"/>
</dbReference>
<organism evidence="1 2">
    <name type="scientific">Planosporangium thailandense</name>
    <dbReference type="NCBI Taxonomy" id="765197"/>
    <lineage>
        <taxon>Bacteria</taxon>
        <taxon>Bacillati</taxon>
        <taxon>Actinomycetota</taxon>
        <taxon>Actinomycetes</taxon>
        <taxon>Micromonosporales</taxon>
        <taxon>Micromonosporaceae</taxon>
        <taxon>Planosporangium</taxon>
    </lineage>
</organism>
<dbReference type="Proteomes" id="UP000722989">
    <property type="component" value="Unassembled WGS sequence"/>
</dbReference>
<reference evidence="1 2" key="1">
    <citation type="submission" date="2020-03" db="EMBL/GenBank/DDBJ databases">
        <title>WGS of the type strain of Planosporangium spp.</title>
        <authorList>
            <person name="Thawai C."/>
        </authorList>
    </citation>
    <scope>NUCLEOTIDE SEQUENCE [LARGE SCALE GENOMIC DNA]</scope>
    <source>
        <strain evidence="1 2">TBRC 5610</strain>
    </source>
</reference>
<gene>
    <name evidence="1" type="ORF">HC031_02725</name>
</gene>
<dbReference type="SUPFAM" id="SSF56112">
    <property type="entry name" value="Protein kinase-like (PK-like)"/>
    <property type="match status" value="1"/>
</dbReference>
<accession>A0ABX0XTT5</accession>
<evidence type="ECO:0000313" key="1">
    <source>
        <dbReference type="EMBL" id="NJC68644.1"/>
    </source>
</evidence>
<dbReference type="Gene3D" id="3.30.200.20">
    <property type="entry name" value="Phosphorylase Kinase, domain 1"/>
    <property type="match status" value="1"/>
</dbReference>
<dbReference type="Pfam" id="PF01633">
    <property type="entry name" value="Choline_kinase"/>
    <property type="match status" value="1"/>
</dbReference>